<proteinExistence type="predicted"/>
<keyword evidence="2" id="KW-1185">Reference proteome</keyword>
<accession>A0A392PEL9</accession>
<organism evidence="1 2">
    <name type="scientific">Trifolium medium</name>
    <dbReference type="NCBI Taxonomy" id="97028"/>
    <lineage>
        <taxon>Eukaryota</taxon>
        <taxon>Viridiplantae</taxon>
        <taxon>Streptophyta</taxon>
        <taxon>Embryophyta</taxon>
        <taxon>Tracheophyta</taxon>
        <taxon>Spermatophyta</taxon>
        <taxon>Magnoliopsida</taxon>
        <taxon>eudicotyledons</taxon>
        <taxon>Gunneridae</taxon>
        <taxon>Pentapetalae</taxon>
        <taxon>rosids</taxon>
        <taxon>fabids</taxon>
        <taxon>Fabales</taxon>
        <taxon>Fabaceae</taxon>
        <taxon>Papilionoideae</taxon>
        <taxon>50 kb inversion clade</taxon>
        <taxon>NPAAA clade</taxon>
        <taxon>Hologalegina</taxon>
        <taxon>IRL clade</taxon>
        <taxon>Trifolieae</taxon>
        <taxon>Trifolium</taxon>
    </lineage>
</organism>
<reference evidence="1 2" key="1">
    <citation type="journal article" date="2018" name="Front. Plant Sci.">
        <title>Red Clover (Trifolium pratense) and Zigzag Clover (T. medium) - A Picture of Genomic Similarities and Differences.</title>
        <authorList>
            <person name="Dluhosova J."/>
            <person name="Istvanek J."/>
            <person name="Nedelnik J."/>
            <person name="Repkova J."/>
        </authorList>
    </citation>
    <scope>NUCLEOTIDE SEQUENCE [LARGE SCALE GENOMIC DNA]</scope>
    <source>
        <strain evidence="2">cv. 10/8</strain>
        <tissue evidence="1">Leaf</tissue>
    </source>
</reference>
<dbReference type="Proteomes" id="UP000265520">
    <property type="component" value="Unassembled WGS sequence"/>
</dbReference>
<evidence type="ECO:0000313" key="1">
    <source>
        <dbReference type="EMBL" id="MCI09910.1"/>
    </source>
</evidence>
<protein>
    <submittedName>
        <fullName evidence="1">Uncharacterized protein</fullName>
    </submittedName>
</protein>
<comment type="caution">
    <text evidence="1">The sequence shown here is derived from an EMBL/GenBank/DDBJ whole genome shotgun (WGS) entry which is preliminary data.</text>
</comment>
<evidence type="ECO:0000313" key="2">
    <source>
        <dbReference type="Proteomes" id="UP000265520"/>
    </source>
</evidence>
<dbReference type="EMBL" id="LXQA010074305">
    <property type="protein sequence ID" value="MCI09910.1"/>
    <property type="molecule type" value="Genomic_DNA"/>
</dbReference>
<dbReference type="AlphaFoldDB" id="A0A392PEL9"/>
<sequence length="102" mass="11434">MDAASLRAAAHRERVAVAKIKYDNDAQTRAIQFGSATFDVGNYDDLKEANKSMKQNHPGRVQKIFFTLNNNDRALKNLRTAALDMGNQDGYYVIFLTVNPDP</sequence>
<name>A0A392PEL9_9FABA</name>